<dbReference type="PANTHER" id="PTHR43591:SF24">
    <property type="entry name" value="2-METHOXY-6-POLYPRENYL-1,4-BENZOQUINOL METHYLASE, MITOCHONDRIAL"/>
    <property type="match status" value="1"/>
</dbReference>
<dbReference type="InterPro" id="IPR013216">
    <property type="entry name" value="Methyltransf_11"/>
</dbReference>
<keyword evidence="1 5" id="KW-0489">Methyltransferase</keyword>
<dbReference type="eggNOG" id="arCOG01783">
    <property type="taxonomic scope" value="Archaea"/>
</dbReference>
<keyword evidence="6" id="KW-1185">Reference proteome</keyword>
<dbReference type="OrthoDB" id="57427at2157"/>
<feature type="domain" description="Methyltransferase type 11" evidence="4">
    <location>
        <begin position="50"/>
        <end position="147"/>
    </location>
</feature>
<gene>
    <name evidence="5" type="ordered locus">Htur_5135</name>
</gene>
<dbReference type="RefSeq" id="WP_012946006.1">
    <property type="nucleotide sequence ID" value="NC_013747.1"/>
</dbReference>
<dbReference type="GO" id="GO:0008757">
    <property type="term" value="F:S-adenosylmethionine-dependent methyltransferase activity"/>
    <property type="evidence" value="ECO:0007669"/>
    <property type="project" value="InterPro"/>
</dbReference>
<dbReference type="EMBL" id="CP001864">
    <property type="protein sequence ID" value="ADB63766.1"/>
    <property type="molecule type" value="Genomic_DNA"/>
</dbReference>
<protein>
    <submittedName>
        <fullName evidence="5">Methyltransferase type 11</fullName>
    </submittedName>
</protein>
<dbReference type="Gene3D" id="3.40.50.150">
    <property type="entry name" value="Vaccinia Virus protein VP39"/>
    <property type="match status" value="1"/>
</dbReference>
<reference evidence="5 6" key="1">
    <citation type="journal article" date="2010" name="Stand. Genomic Sci.">
        <title>Complete genome sequence of Haloterrigena turkmenica type strain (4k).</title>
        <authorList>
            <person name="Saunders E."/>
            <person name="Tindall B.J."/>
            <person name="Fahnrich R."/>
            <person name="Lapidus A."/>
            <person name="Copeland A."/>
            <person name="Del Rio T.G."/>
            <person name="Lucas S."/>
            <person name="Chen F."/>
            <person name="Tice H."/>
            <person name="Cheng J.F."/>
            <person name="Han C."/>
            <person name="Detter J.C."/>
            <person name="Bruce D."/>
            <person name="Goodwin L."/>
            <person name="Chain P."/>
            <person name="Pitluck S."/>
            <person name="Pati A."/>
            <person name="Ivanova N."/>
            <person name="Mavromatis K."/>
            <person name="Chen A."/>
            <person name="Palaniappan K."/>
            <person name="Land M."/>
            <person name="Hauser L."/>
            <person name="Chang Y.J."/>
            <person name="Jeffries C.D."/>
            <person name="Brettin T."/>
            <person name="Rohde M."/>
            <person name="Goker M."/>
            <person name="Bristow J."/>
            <person name="Eisen J.A."/>
            <person name="Markowitz V."/>
            <person name="Hugenholtz P."/>
            <person name="Klenk H.P."/>
            <person name="Kyrpides N.C."/>
        </authorList>
    </citation>
    <scope>NUCLEOTIDE SEQUENCE [LARGE SCALE GENOMIC DNA]</scope>
    <source>
        <strain evidence="6">ATCC 51198 / DSM 5511 / JCM 9101 / NCIMB 13204 / VKM B-1734 / 4k</strain>
    </source>
</reference>
<dbReference type="AlphaFoldDB" id="D2S319"/>
<geneLocation type="plasmid" evidence="5 6">
    <name>pHTUR04</name>
</geneLocation>
<evidence type="ECO:0000256" key="2">
    <source>
        <dbReference type="ARBA" id="ARBA00022679"/>
    </source>
</evidence>
<dbReference type="InterPro" id="IPR029063">
    <property type="entry name" value="SAM-dependent_MTases_sf"/>
</dbReference>
<keyword evidence="3" id="KW-0949">S-adenosyl-L-methionine</keyword>
<dbReference type="SUPFAM" id="SSF53335">
    <property type="entry name" value="S-adenosyl-L-methionine-dependent methyltransferases"/>
    <property type="match status" value="1"/>
</dbReference>
<dbReference type="GeneID" id="8745683"/>
<dbReference type="Proteomes" id="UP000001903">
    <property type="component" value="Plasmid pHTUR04"/>
</dbReference>
<dbReference type="PROSITE" id="PS51608">
    <property type="entry name" value="SAM_MT_UBIE"/>
    <property type="match status" value="1"/>
</dbReference>
<dbReference type="HOGENOM" id="CLU_037990_2_3_2"/>
<dbReference type="CDD" id="cd02440">
    <property type="entry name" value="AdoMet_MTases"/>
    <property type="match status" value="1"/>
</dbReference>
<evidence type="ECO:0000313" key="5">
    <source>
        <dbReference type="EMBL" id="ADB63766.1"/>
    </source>
</evidence>
<sequence>MAKRERETAGWQLEQSAPEAYERYLVPAMFAPWAERLIDEVDLESDDRVLDVGCGTGIVARRVADRVGGAGTVVGLDINEKMLEVAETTAAESRLEVEWRHGDATDLPFSDGTFDVVLCQQALQFVTEPPTAFQEMHRVLSPGGRIAVSVWRPLEYNPGYVKLAKALESHVGDDAEAMMRSPFPEWNGDDLGTLARDAGFDKWSLTIEIGSMRYPSVEEFVRREAASSPLSEPLGNVESEVRETLVEEVRSALEDYTDDEGVVFPMESYFLVTQQ</sequence>
<dbReference type="PANTHER" id="PTHR43591">
    <property type="entry name" value="METHYLTRANSFERASE"/>
    <property type="match status" value="1"/>
</dbReference>
<keyword evidence="2" id="KW-0808">Transferase</keyword>
<organism evidence="5 6">
    <name type="scientific">Haloterrigena turkmenica (strain ATCC 51198 / DSM 5511 / JCM 9101 / NCIMB 13204 / VKM B-1734 / 4k)</name>
    <name type="common">Halococcus turkmenicus</name>
    <dbReference type="NCBI Taxonomy" id="543526"/>
    <lineage>
        <taxon>Archaea</taxon>
        <taxon>Methanobacteriati</taxon>
        <taxon>Methanobacteriota</taxon>
        <taxon>Stenosarchaea group</taxon>
        <taxon>Halobacteria</taxon>
        <taxon>Halobacteriales</taxon>
        <taxon>Natrialbaceae</taxon>
        <taxon>Haloterrigena</taxon>
    </lineage>
</organism>
<proteinExistence type="predicted"/>
<accession>D2S319</accession>
<dbReference type="Pfam" id="PF08241">
    <property type="entry name" value="Methyltransf_11"/>
    <property type="match status" value="1"/>
</dbReference>
<evidence type="ECO:0000313" key="6">
    <source>
        <dbReference type="Proteomes" id="UP000001903"/>
    </source>
</evidence>
<evidence type="ECO:0000259" key="4">
    <source>
        <dbReference type="Pfam" id="PF08241"/>
    </source>
</evidence>
<evidence type="ECO:0000256" key="3">
    <source>
        <dbReference type="ARBA" id="ARBA00022691"/>
    </source>
</evidence>
<dbReference type="GO" id="GO:0032259">
    <property type="term" value="P:methylation"/>
    <property type="evidence" value="ECO:0007669"/>
    <property type="project" value="UniProtKB-KW"/>
</dbReference>
<name>D2S319_HALTV</name>
<keyword evidence="5" id="KW-0614">Plasmid</keyword>
<evidence type="ECO:0000256" key="1">
    <source>
        <dbReference type="ARBA" id="ARBA00022603"/>
    </source>
</evidence>
<dbReference type="InterPro" id="IPR004033">
    <property type="entry name" value="UbiE/COQ5_MeTrFase"/>
</dbReference>
<dbReference type="KEGG" id="htu:Htur_5135"/>